<dbReference type="InterPro" id="IPR019960">
    <property type="entry name" value="T1SS_VCA0849"/>
</dbReference>
<feature type="region of interest" description="Disordered" evidence="3">
    <location>
        <begin position="1"/>
        <end position="25"/>
    </location>
</feature>
<organism evidence="4 5">
    <name type="scientific">Qipengyuania polymorpha</name>
    <dbReference type="NCBI Taxonomy" id="2867234"/>
    <lineage>
        <taxon>Bacteria</taxon>
        <taxon>Pseudomonadati</taxon>
        <taxon>Pseudomonadota</taxon>
        <taxon>Alphaproteobacteria</taxon>
        <taxon>Sphingomonadales</taxon>
        <taxon>Erythrobacteraceae</taxon>
        <taxon>Qipengyuania</taxon>
    </lineage>
</organism>
<proteinExistence type="predicted"/>
<keyword evidence="5" id="KW-1185">Reference proteome</keyword>
<dbReference type="InterPro" id="IPR018511">
    <property type="entry name" value="Hemolysin-typ_Ca-bd_CS"/>
</dbReference>
<comment type="caution">
    <text evidence="4">The sequence shown here is derived from an EMBL/GenBank/DDBJ whole genome shotgun (WGS) entry which is preliminary data.</text>
</comment>
<keyword evidence="2" id="KW-0964">Secreted</keyword>
<feature type="compositionally biased region" description="Gly residues" evidence="3">
    <location>
        <begin position="1"/>
        <end position="16"/>
    </location>
</feature>
<dbReference type="PANTHER" id="PTHR38340">
    <property type="entry name" value="S-LAYER PROTEIN"/>
    <property type="match status" value="1"/>
</dbReference>
<dbReference type="Gene3D" id="2.150.10.10">
    <property type="entry name" value="Serralysin-like metalloprotease, C-terminal"/>
    <property type="match status" value="2"/>
</dbReference>
<dbReference type="PANTHER" id="PTHR38340:SF1">
    <property type="entry name" value="S-LAYER PROTEIN"/>
    <property type="match status" value="1"/>
</dbReference>
<dbReference type="PRINTS" id="PR00313">
    <property type="entry name" value="CABNDNGRPT"/>
</dbReference>
<accession>A0ABS7J205</accession>
<evidence type="ECO:0000256" key="2">
    <source>
        <dbReference type="ARBA" id="ARBA00022525"/>
    </source>
</evidence>
<dbReference type="InterPro" id="IPR001343">
    <property type="entry name" value="Hemolysn_Ca-bd"/>
</dbReference>
<evidence type="ECO:0000256" key="3">
    <source>
        <dbReference type="SAM" id="MobiDB-lite"/>
    </source>
</evidence>
<comment type="subcellular location">
    <subcellularLocation>
        <location evidence="1">Secreted</location>
    </subcellularLocation>
</comment>
<evidence type="ECO:0000313" key="4">
    <source>
        <dbReference type="EMBL" id="MBX7458350.1"/>
    </source>
</evidence>
<dbReference type="SUPFAM" id="SSF51120">
    <property type="entry name" value="beta-Roll"/>
    <property type="match status" value="1"/>
</dbReference>
<dbReference type="EMBL" id="JAIGNK010000003">
    <property type="protein sequence ID" value="MBX7458350.1"/>
    <property type="molecule type" value="Genomic_DNA"/>
</dbReference>
<dbReference type="NCBIfam" id="TIGR03661">
    <property type="entry name" value="T1SS_VCA0849"/>
    <property type="match status" value="1"/>
</dbReference>
<reference evidence="4 5" key="1">
    <citation type="submission" date="2021-08" db="EMBL/GenBank/DDBJ databases">
        <title>Comparative Genomics Analysis of the Genus Qipengyuania Reveals Extensive Genetic Diversity and Metabolic Versatility, Including the Description of Fifteen Novel Species.</title>
        <authorList>
            <person name="Liu Y."/>
        </authorList>
    </citation>
    <scope>NUCLEOTIDE SEQUENCE [LARGE SCALE GENOMIC DNA]</scope>
    <source>
        <strain evidence="4 5">1NDH17</strain>
    </source>
</reference>
<dbReference type="PROSITE" id="PS00330">
    <property type="entry name" value="HEMOLYSIN_CALCIUM"/>
    <property type="match status" value="2"/>
</dbReference>
<name>A0ABS7J205_9SPHN</name>
<dbReference type="Pfam" id="PF00353">
    <property type="entry name" value="HemolysinCabind"/>
    <property type="match status" value="2"/>
</dbReference>
<evidence type="ECO:0000256" key="1">
    <source>
        <dbReference type="ARBA" id="ARBA00004613"/>
    </source>
</evidence>
<dbReference type="InterPro" id="IPR050557">
    <property type="entry name" value="RTX_toxin/Mannuronan_C5-epim"/>
</dbReference>
<evidence type="ECO:0000313" key="5">
    <source>
        <dbReference type="Proteomes" id="UP000783253"/>
    </source>
</evidence>
<sequence>MPKGGNGGGGSGGGPDKGAQGKSYYDRRDVDNIWVGTERDDVMSGNGGNDTIDGGDGNDRIYAGDGDDYAEGGAGNDLITGGNGDDILIGGAGDDYIRGDAGTDTITGGAGADMFEFIDLSGSNLVDGVDTITDFNASEGDRIELRLISESLTFVENADGTSDQFTLTYDGSGTTVLNVYLAGDLVADLTVNLAGEITSTDGFLF</sequence>
<protein>
    <submittedName>
        <fullName evidence="4">Type I secretion C-terminal target domain-containing protein</fullName>
    </submittedName>
</protein>
<dbReference type="InterPro" id="IPR011049">
    <property type="entry name" value="Serralysin-like_metalloprot_C"/>
</dbReference>
<dbReference type="Proteomes" id="UP000783253">
    <property type="component" value="Unassembled WGS sequence"/>
</dbReference>
<gene>
    <name evidence="4" type="ORF">K3152_08845</name>
</gene>
<dbReference type="RefSeq" id="WP_221573772.1">
    <property type="nucleotide sequence ID" value="NZ_JAIGNK010000003.1"/>
</dbReference>